<accession>A0ABT7UB13</accession>
<evidence type="ECO:0000256" key="1">
    <source>
        <dbReference type="ARBA" id="ARBA00004429"/>
    </source>
</evidence>
<dbReference type="Proteomes" id="UP001529340">
    <property type="component" value="Unassembled WGS sequence"/>
</dbReference>
<keyword evidence="3" id="KW-0813">Transport</keyword>
<reference evidence="6" key="1">
    <citation type="submission" date="2023-06" db="EMBL/GenBank/DDBJ databases">
        <title>Identification and characterization of horizontal gene transfer across gut microbiota members of farm animals based on homology search.</title>
        <authorList>
            <person name="Zeman M."/>
            <person name="Kubasova T."/>
            <person name="Jahodarova E."/>
            <person name="Nykrynova M."/>
            <person name="Rychlik I."/>
        </authorList>
    </citation>
    <scope>NUCLEOTIDE SEQUENCE [LARGE SCALE GENOMIC DNA]</scope>
    <source>
        <strain evidence="6">ET39</strain>
    </source>
</reference>
<protein>
    <submittedName>
        <fullName evidence="5">ABC transporter permease</fullName>
    </submittedName>
</protein>
<feature type="transmembrane region" description="Helical" evidence="4">
    <location>
        <begin position="146"/>
        <end position="168"/>
    </location>
</feature>
<keyword evidence="6" id="KW-1185">Reference proteome</keyword>
<keyword evidence="4" id="KW-0812">Transmembrane</keyword>
<comment type="caution">
    <text evidence="5">The sequence shown here is derived from an EMBL/GenBank/DDBJ whole genome shotgun (WGS) entry which is preliminary data.</text>
</comment>
<reference evidence="5 6" key="2">
    <citation type="submission" date="2023-06" db="EMBL/GenBank/DDBJ databases">
        <title>Identification and characterization of horizontal gene transfer across gut microbiota members of farm animals based on homology search.</title>
        <authorList>
            <person name="Schwarzerova J."/>
            <person name="Nykrynova M."/>
            <person name="Jureckova K."/>
            <person name="Cejkova D."/>
            <person name="Rychlik I."/>
        </authorList>
    </citation>
    <scope>NUCLEOTIDE SEQUENCE [LARGE SCALE GENOMIC DNA]</scope>
    <source>
        <strain evidence="5 6">ET39</strain>
    </source>
</reference>
<comment type="similarity">
    <text evidence="2">Belongs to the ABC-2 integral membrane protein family.</text>
</comment>
<name>A0ABT7UB13_9FIRM</name>
<keyword evidence="4" id="KW-0472">Membrane</keyword>
<feature type="transmembrane region" description="Helical" evidence="4">
    <location>
        <begin position="174"/>
        <end position="193"/>
    </location>
</feature>
<dbReference type="PANTHER" id="PTHR30413:SF8">
    <property type="entry name" value="TRANSPORT PERMEASE PROTEIN"/>
    <property type="match status" value="1"/>
</dbReference>
<evidence type="ECO:0000313" key="6">
    <source>
        <dbReference type="Proteomes" id="UP001529340"/>
    </source>
</evidence>
<dbReference type="EMBL" id="JAUDCG010000013">
    <property type="protein sequence ID" value="MDM8156824.1"/>
    <property type="molecule type" value="Genomic_DNA"/>
</dbReference>
<evidence type="ECO:0000256" key="3">
    <source>
        <dbReference type="ARBA" id="ARBA00022448"/>
    </source>
</evidence>
<keyword evidence="4" id="KW-1133">Transmembrane helix</keyword>
<feature type="transmembrane region" description="Helical" evidence="4">
    <location>
        <begin position="115"/>
        <end position="134"/>
    </location>
</feature>
<dbReference type="RefSeq" id="WP_289607291.1">
    <property type="nucleotide sequence ID" value="NZ_JAUDCG010000013.1"/>
</dbReference>
<organism evidence="5 6">
    <name type="scientific">Amedibacillus dolichus</name>
    <dbReference type="NCBI Taxonomy" id="31971"/>
    <lineage>
        <taxon>Bacteria</taxon>
        <taxon>Bacillati</taxon>
        <taxon>Bacillota</taxon>
        <taxon>Erysipelotrichia</taxon>
        <taxon>Erysipelotrichales</taxon>
        <taxon>Erysipelotrichaceae</taxon>
        <taxon>Amedibacillus</taxon>
    </lineage>
</organism>
<feature type="transmembrane region" description="Helical" evidence="4">
    <location>
        <begin position="35"/>
        <end position="56"/>
    </location>
</feature>
<sequence length="267" mass="31332">MFAKVYRHLKRYNPYSIYAAKSELKGEVSSSYLTWIWWILDPVLFMLVYVFITVVVFRSSGEYLPVVVIIGLTIWNFFNKNVSISVRIVNTFKGIVSKIYIPKYMLILEKMYVNFFKMLISFGIVAGFVIAYHIPLRLQLLQCIPLVVLLFILTLSCCVIVAHFGVYVNDLYNIVQVILRFMFYLSGVFYDIGDRLGSRMLFGFDLNWLMTHCNPIAYLIDELRQIIIYGEMMDPWLFLYWLIISLALLGIGLFLMYRHENSYVKVV</sequence>
<evidence type="ECO:0000313" key="5">
    <source>
        <dbReference type="EMBL" id="MDM8156824.1"/>
    </source>
</evidence>
<gene>
    <name evidence="5" type="ORF">QUV96_04125</name>
</gene>
<comment type="subcellular location">
    <subcellularLocation>
        <location evidence="1">Cell inner membrane</location>
        <topology evidence="1">Multi-pass membrane protein</topology>
    </subcellularLocation>
</comment>
<proteinExistence type="inferred from homology"/>
<evidence type="ECO:0000256" key="2">
    <source>
        <dbReference type="ARBA" id="ARBA00007783"/>
    </source>
</evidence>
<evidence type="ECO:0000256" key="4">
    <source>
        <dbReference type="SAM" id="Phobius"/>
    </source>
</evidence>
<dbReference type="PANTHER" id="PTHR30413">
    <property type="entry name" value="INNER MEMBRANE TRANSPORT PERMEASE"/>
    <property type="match status" value="1"/>
</dbReference>
<feature type="transmembrane region" description="Helical" evidence="4">
    <location>
        <begin position="63"/>
        <end position="78"/>
    </location>
</feature>
<feature type="transmembrane region" description="Helical" evidence="4">
    <location>
        <begin position="238"/>
        <end position="257"/>
    </location>
</feature>